<dbReference type="InterPro" id="IPR001466">
    <property type="entry name" value="Beta-lactam-related"/>
</dbReference>
<feature type="chain" id="PRO_5012945480" evidence="1">
    <location>
        <begin position="28"/>
        <end position="367"/>
    </location>
</feature>
<reference evidence="3" key="1">
    <citation type="submission" date="2017-09" db="EMBL/GenBank/DDBJ databases">
        <title>Complete Genome Sequence of ansamitocin-producing Bacterium Actinosynnema pretiosum X47.</title>
        <authorList>
            <person name="Cao G."/>
            <person name="Zong G."/>
            <person name="Zhong C."/>
            <person name="Fu J."/>
        </authorList>
    </citation>
    <scope>NUCLEOTIDE SEQUENCE [LARGE SCALE GENOMIC DNA]</scope>
    <source>
        <strain evidence="3">X47</strain>
    </source>
</reference>
<dbReference type="SUPFAM" id="SSF56601">
    <property type="entry name" value="beta-lactamase/transpeptidase-like"/>
    <property type="match status" value="1"/>
</dbReference>
<dbReference type="AlphaFoldDB" id="A0A290ZH23"/>
<accession>A0A290ZH23</accession>
<organism evidence="3 4">
    <name type="scientific">Actinosynnema pretiosum</name>
    <dbReference type="NCBI Taxonomy" id="42197"/>
    <lineage>
        <taxon>Bacteria</taxon>
        <taxon>Bacillati</taxon>
        <taxon>Actinomycetota</taxon>
        <taxon>Actinomycetes</taxon>
        <taxon>Pseudonocardiales</taxon>
        <taxon>Pseudonocardiaceae</taxon>
        <taxon>Actinosynnema</taxon>
    </lineage>
</organism>
<proteinExistence type="predicted"/>
<dbReference type="InterPro" id="IPR012338">
    <property type="entry name" value="Beta-lactam/transpept-like"/>
</dbReference>
<dbReference type="KEGG" id="apre:CNX65_23350"/>
<dbReference type="Gene3D" id="3.40.710.10">
    <property type="entry name" value="DD-peptidase/beta-lactamase superfamily"/>
    <property type="match status" value="1"/>
</dbReference>
<sequence length="367" mass="38829">MRVRRVVAAVLAAVCAGALVGVPQASADAERGNAVQRGLDVLVREDGFPSALAAVREPGGRTRHHTASSVGRVPRNGQVRLGSNTKTFTAVVVLQLVGEGRLGLDDQVDRRLPGIGLDGRGITVRDLLQQTSGLGDYDQALLGDLFGALHRHFEPRELVDAGLAEPSGTERGQWGYANTNYVLAGLLAQRVTGRPIGEEITKRVIEKLGLRDTYWPAVGEQRIRGAHPRGHLALKRGDAWQDVSELDTSAAWSAGALVGTPTDLNRFMTGLLGGELLAPEQLTQMRTTVDAPGFDLTGRARYGLGLGTLALSCGGEAWTHGGLTPGYAVYNAVTTRGKAATVAVTGLPRDLEDVRHMESALDAALCA</sequence>
<protein>
    <submittedName>
        <fullName evidence="3">Serine hydrolase</fullName>
    </submittedName>
</protein>
<evidence type="ECO:0000313" key="3">
    <source>
        <dbReference type="EMBL" id="ATE58340.1"/>
    </source>
</evidence>
<dbReference type="PANTHER" id="PTHR46825:SF7">
    <property type="entry name" value="D-ALANYL-D-ALANINE CARBOXYPEPTIDASE"/>
    <property type="match status" value="1"/>
</dbReference>
<keyword evidence="1" id="KW-0732">Signal</keyword>
<name>A0A290ZH23_9PSEU</name>
<gene>
    <name evidence="3" type="ORF">CNX65_23350</name>
</gene>
<feature type="signal peptide" evidence="1">
    <location>
        <begin position="1"/>
        <end position="27"/>
    </location>
</feature>
<dbReference type="InterPro" id="IPR050491">
    <property type="entry name" value="AmpC-like"/>
</dbReference>
<keyword evidence="3" id="KW-0378">Hydrolase</keyword>
<evidence type="ECO:0000259" key="2">
    <source>
        <dbReference type="Pfam" id="PF00144"/>
    </source>
</evidence>
<evidence type="ECO:0000256" key="1">
    <source>
        <dbReference type="SAM" id="SignalP"/>
    </source>
</evidence>
<dbReference type="RefSeq" id="WP_096497953.1">
    <property type="nucleotide sequence ID" value="NZ_CP023445.1"/>
</dbReference>
<dbReference type="Pfam" id="PF00144">
    <property type="entry name" value="Beta-lactamase"/>
    <property type="match status" value="1"/>
</dbReference>
<feature type="domain" description="Beta-lactamase-related" evidence="2">
    <location>
        <begin position="43"/>
        <end position="350"/>
    </location>
</feature>
<dbReference type="EMBL" id="CP023445">
    <property type="protein sequence ID" value="ATE58340.1"/>
    <property type="molecule type" value="Genomic_DNA"/>
</dbReference>
<evidence type="ECO:0000313" key="4">
    <source>
        <dbReference type="Proteomes" id="UP000218505"/>
    </source>
</evidence>
<keyword evidence="4" id="KW-1185">Reference proteome</keyword>
<dbReference type="PANTHER" id="PTHR46825">
    <property type="entry name" value="D-ALANYL-D-ALANINE-CARBOXYPEPTIDASE/ENDOPEPTIDASE AMPH"/>
    <property type="match status" value="1"/>
</dbReference>
<dbReference type="Proteomes" id="UP000218505">
    <property type="component" value="Chromosome"/>
</dbReference>
<dbReference type="GO" id="GO:0016787">
    <property type="term" value="F:hydrolase activity"/>
    <property type="evidence" value="ECO:0007669"/>
    <property type="project" value="UniProtKB-KW"/>
</dbReference>